<dbReference type="Gene3D" id="2.20.20.130">
    <property type="match status" value="1"/>
</dbReference>
<gene>
    <name evidence="8" type="ORF">FUAX_24690</name>
</gene>
<evidence type="ECO:0000259" key="6">
    <source>
        <dbReference type="Pfam" id="PF07980"/>
    </source>
</evidence>
<keyword evidence="9" id="KW-1185">Reference proteome</keyword>
<evidence type="ECO:0000313" key="9">
    <source>
        <dbReference type="Proteomes" id="UP001348817"/>
    </source>
</evidence>
<dbReference type="Gene3D" id="1.25.40.390">
    <property type="match status" value="1"/>
</dbReference>
<evidence type="ECO:0000256" key="3">
    <source>
        <dbReference type="ARBA" id="ARBA00022729"/>
    </source>
</evidence>
<dbReference type="RefSeq" id="WP_338391616.1">
    <property type="nucleotide sequence ID" value="NZ_AP025314.1"/>
</dbReference>
<name>A0AAU9CST2_9BACT</name>
<dbReference type="GO" id="GO:0009279">
    <property type="term" value="C:cell outer membrane"/>
    <property type="evidence" value="ECO:0007669"/>
    <property type="project" value="UniProtKB-SubCell"/>
</dbReference>
<keyword evidence="3" id="KW-0732">Signal</keyword>
<dbReference type="Pfam" id="PF14322">
    <property type="entry name" value="SusD-like_3"/>
    <property type="match status" value="1"/>
</dbReference>
<comment type="subcellular location">
    <subcellularLocation>
        <location evidence="1">Cell outer membrane</location>
    </subcellularLocation>
</comment>
<evidence type="ECO:0000256" key="1">
    <source>
        <dbReference type="ARBA" id="ARBA00004442"/>
    </source>
</evidence>
<evidence type="ECO:0000313" key="8">
    <source>
        <dbReference type="EMBL" id="BDD10037.1"/>
    </source>
</evidence>
<dbReference type="InterPro" id="IPR012944">
    <property type="entry name" value="SusD_RagB_dom"/>
</dbReference>
<reference evidence="8 9" key="1">
    <citation type="submission" date="2021-12" db="EMBL/GenBank/DDBJ databases">
        <title>Genome sequencing of bacteria with rrn-lacking chromosome and rrn-plasmid.</title>
        <authorList>
            <person name="Anda M."/>
            <person name="Iwasaki W."/>
        </authorList>
    </citation>
    <scope>NUCLEOTIDE SEQUENCE [LARGE SCALE GENOMIC DNA]</scope>
    <source>
        <strain evidence="8 9">DSM 100852</strain>
    </source>
</reference>
<dbReference type="InterPro" id="IPR011990">
    <property type="entry name" value="TPR-like_helical_dom_sf"/>
</dbReference>
<dbReference type="CDD" id="cd08977">
    <property type="entry name" value="SusD"/>
    <property type="match status" value="1"/>
</dbReference>
<dbReference type="KEGG" id="fax:FUAX_24690"/>
<keyword evidence="4" id="KW-0472">Membrane</keyword>
<dbReference type="PROSITE" id="PS51257">
    <property type="entry name" value="PROKAR_LIPOPROTEIN"/>
    <property type="match status" value="1"/>
</dbReference>
<evidence type="ECO:0000256" key="2">
    <source>
        <dbReference type="ARBA" id="ARBA00006275"/>
    </source>
</evidence>
<dbReference type="SUPFAM" id="SSF48452">
    <property type="entry name" value="TPR-like"/>
    <property type="match status" value="1"/>
</dbReference>
<keyword evidence="5" id="KW-0998">Cell outer membrane</keyword>
<dbReference type="InterPro" id="IPR033985">
    <property type="entry name" value="SusD-like_N"/>
</dbReference>
<evidence type="ECO:0000259" key="7">
    <source>
        <dbReference type="Pfam" id="PF14322"/>
    </source>
</evidence>
<evidence type="ECO:0000256" key="4">
    <source>
        <dbReference type="ARBA" id="ARBA00023136"/>
    </source>
</evidence>
<proteinExistence type="inferred from homology"/>
<accession>A0AAU9CST2</accession>
<organism evidence="8 9">
    <name type="scientific">Fulvitalea axinellae</name>
    <dbReference type="NCBI Taxonomy" id="1182444"/>
    <lineage>
        <taxon>Bacteria</taxon>
        <taxon>Pseudomonadati</taxon>
        <taxon>Bacteroidota</taxon>
        <taxon>Cytophagia</taxon>
        <taxon>Cytophagales</taxon>
        <taxon>Persicobacteraceae</taxon>
        <taxon>Fulvitalea</taxon>
    </lineage>
</organism>
<comment type="similarity">
    <text evidence="2">Belongs to the SusD family.</text>
</comment>
<feature type="domain" description="SusD-like N-terminal" evidence="7">
    <location>
        <begin position="32"/>
        <end position="237"/>
    </location>
</feature>
<dbReference type="EMBL" id="AP025314">
    <property type="protein sequence ID" value="BDD10037.1"/>
    <property type="molecule type" value="Genomic_DNA"/>
</dbReference>
<dbReference type="Gene3D" id="1.25.40.900">
    <property type="match status" value="1"/>
</dbReference>
<feature type="domain" description="RagB/SusD" evidence="6">
    <location>
        <begin position="357"/>
        <end position="481"/>
    </location>
</feature>
<protein>
    <submittedName>
        <fullName evidence="8">Membrane protein</fullName>
    </submittedName>
</protein>
<sequence length="483" mass="54107">MTKHKAHKLGLSALTVVLVTILLGACKDDLNLKPQQSLPPDDALTNIEGIESALTGTYDLMRSTTYYGRNFLVMADVSGDNVYNNLSSNRFVPSYDYERTTFDANPRDIWIQAYRATLSCNSILSNIDNIEAEVDTKNRVKGESLIIRSLALFDMVRSFAQPYQVGGGAQLGVPIITQDSLTISTTTIYRPYRSPVERVYEQIIKDLSSAKQIMKEGGAIGRTSRNAATALLSRIYLYRRANNTDLEAVVTQASEIINSGDYSLIPTDEYLASWGENGEDEAIFEFIFTKNDDRGANNIGRMYLPEGYGDIRPLNRFVDMFADNDVRKGLFQEDPQGVLYINKYPSLDGILGLASPRVIRLAEIYLNRAEAYARLGMYDEAKADLNTIIERATIGTFTPIDPPNDEVLDRILLERSKELFAEGHRSYDIFRTGGDMVRYGWMSEDEGEILFTIKTGDYNSILAIPQRDIDVNGNLVQNPGYVQ</sequence>
<dbReference type="Proteomes" id="UP001348817">
    <property type="component" value="Chromosome"/>
</dbReference>
<dbReference type="AlphaFoldDB" id="A0AAU9CST2"/>
<evidence type="ECO:0000256" key="5">
    <source>
        <dbReference type="ARBA" id="ARBA00023237"/>
    </source>
</evidence>
<dbReference type="Pfam" id="PF07980">
    <property type="entry name" value="SusD_RagB"/>
    <property type="match status" value="1"/>
</dbReference>